<reference evidence="4" key="1">
    <citation type="submission" date="2010-08" db="EMBL/GenBank/DDBJ databases">
        <authorList>
            <consortium name="Caenorhabditis japonica Sequencing Consortium"/>
            <person name="Wilson R.K."/>
        </authorList>
    </citation>
    <scope>NUCLEOTIDE SEQUENCE [LARGE SCALE GENOMIC DNA]</scope>
    <source>
        <strain evidence="4">DF5081</strain>
    </source>
</reference>
<evidence type="ECO:0000256" key="1">
    <source>
        <dbReference type="SAM" id="MobiDB-lite"/>
    </source>
</evidence>
<dbReference type="GO" id="GO:0051015">
    <property type="term" value="F:actin filament binding"/>
    <property type="evidence" value="ECO:0007669"/>
    <property type="project" value="TreeGrafter"/>
</dbReference>
<dbReference type="InterPro" id="IPR040041">
    <property type="entry name" value="TMEM201"/>
</dbReference>
<dbReference type="Proteomes" id="UP000005237">
    <property type="component" value="Unassembled WGS sequence"/>
</dbReference>
<dbReference type="GO" id="GO:0030473">
    <property type="term" value="P:nuclear migration along microtubule"/>
    <property type="evidence" value="ECO:0007669"/>
    <property type="project" value="TreeGrafter"/>
</dbReference>
<dbReference type="AlphaFoldDB" id="A0A8R1ERI8"/>
<evidence type="ECO:0000313" key="4">
    <source>
        <dbReference type="Proteomes" id="UP000005237"/>
    </source>
</evidence>
<dbReference type="GO" id="GO:0005521">
    <property type="term" value="F:lamin binding"/>
    <property type="evidence" value="ECO:0007669"/>
    <property type="project" value="TreeGrafter"/>
</dbReference>
<evidence type="ECO:0000256" key="2">
    <source>
        <dbReference type="SAM" id="Phobius"/>
    </source>
</evidence>
<keyword evidence="4" id="KW-1185">Reference proteome</keyword>
<accession>A0A8R1ERI8</accession>
<protein>
    <submittedName>
        <fullName evidence="3">Uncharacterized protein</fullName>
    </submittedName>
</protein>
<dbReference type="GO" id="GO:0031965">
    <property type="term" value="C:nuclear membrane"/>
    <property type="evidence" value="ECO:0007669"/>
    <property type="project" value="TreeGrafter"/>
</dbReference>
<dbReference type="PANTHER" id="PTHR28646">
    <property type="entry name" value="TRANSMEMBRANE PROTEIN 201"/>
    <property type="match status" value="1"/>
</dbReference>
<keyword evidence="2" id="KW-0812">Transmembrane</keyword>
<proteinExistence type="predicted"/>
<organism evidence="3 4">
    <name type="scientific">Caenorhabditis japonica</name>
    <dbReference type="NCBI Taxonomy" id="281687"/>
    <lineage>
        <taxon>Eukaryota</taxon>
        <taxon>Metazoa</taxon>
        <taxon>Ecdysozoa</taxon>
        <taxon>Nematoda</taxon>
        <taxon>Chromadorea</taxon>
        <taxon>Rhabditida</taxon>
        <taxon>Rhabditina</taxon>
        <taxon>Rhabditomorpha</taxon>
        <taxon>Rhabditoidea</taxon>
        <taxon>Rhabditidae</taxon>
        <taxon>Peloderinae</taxon>
        <taxon>Caenorhabditis</taxon>
    </lineage>
</organism>
<keyword evidence="2" id="KW-0472">Membrane</keyword>
<dbReference type="PANTHER" id="PTHR28646:SF1">
    <property type="entry name" value="TRANSMEMBRANE PROTEIN 201"/>
    <property type="match status" value="1"/>
</dbReference>
<dbReference type="EnsemblMetazoa" id="CJA41107.1">
    <property type="protein sequence ID" value="CJA41107.1"/>
    <property type="gene ID" value="WBGene00216955"/>
</dbReference>
<keyword evidence="2" id="KW-1133">Transmembrane helix</keyword>
<feature type="transmembrane region" description="Helical" evidence="2">
    <location>
        <begin position="18"/>
        <end position="38"/>
    </location>
</feature>
<feature type="region of interest" description="Disordered" evidence="1">
    <location>
        <begin position="202"/>
        <end position="227"/>
    </location>
</feature>
<name>A0A8R1ERI8_CAEJA</name>
<evidence type="ECO:0000313" key="3">
    <source>
        <dbReference type="EnsemblMetazoa" id="CJA41107.1"/>
    </source>
</evidence>
<reference evidence="3" key="2">
    <citation type="submission" date="2022-06" db="UniProtKB">
        <authorList>
            <consortium name="EnsemblMetazoa"/>
        </authorList>
    </citation>
    <scope>IDENTIFICATION</scope>
    <source>
        <strain evidence="3">DF5081</strain>
    </source>
</reference>
<sequence>MLTCLSPDFNSEHSQDVALVRCACSSFATVLAIAVTFLPRKRLHKKKPNKIISSAFSVASTPISQCSSQNSRNASLLENDTTVYNRSRQSPNKFSPPSLLRDVTNVPSWSIRAQEKENVESMDWDDSVSVALSTRTAASQSHFKPGILSQSRLGMSAGDLTPSVASMSIFGAPKTSFDSPATPSVFSRQHRQMVRQEQIVTPARSLFGPPRSLAPPNNERNQFMPDS</sequence>